<organism evidence="1">
    <name type="scientific">Ganoderma tsugae</name>
    <name type="common">Hemlock varnish shelf mushroom</name>
    <name type="synonym">Polyporus tsugae</name>
    <dbReference type="NCBI Taxonomy" id="2075311"/>
    <lineage>
        <taxon>Eukaryota</taxon>
        <taxon>Fungi</taxon>
        <taxon>Dikarya</taxon>
        <taxon>Basidiomycota</taxon>
        <taxon>Agaricomycotina</taxon>
        <taxon>Agaricomycetes</taxon>
        <taxon>Polyporales</taxon>
        <taxon>Polyporaceae</taxon>
        <taxon>Polyporus</taxon>
    </lineage>
</organism>
<accession>A0A2S1WBE9</accession>
<reference evidence="1" key="1">
    <citation type="journal article" date="2019" name="Int. J. Biol. Macromol.">
        <title>The complete mitochondrial genomes of five important medicinal Ganoderma species: Features, evolution, and phylogeny.</title>
        <authorList>
            <person name="Li Q."/>
            <person name="Xiang D."/>
            <person name="Wan Y."/>
            <person name="Wu Q."/>
            <person name="Wu X."/>
            <person name="Ma C."/>
            <person name="Song Y."/>
            <person name="Zhao G."/>
            <person name="Huang W."/>
        </authorList>
    </citation>
    <scope>NUCLEOTIDE SEQUENCE</scope>
</reference>
<dbReference type="AlphaFoldDB" id="A0A2S1WBE9"/>
<keyword evidence="1" id="KW-0496">Mitochondrion</keyword>
<dbReference type="GeneID" id="36953235"/>
<dbReference type="RefSeq" id="YP_009493084.1">
    <property type="nucleotide sequence ID" value="NC_037936.1"/>
</dbReference>
<name>A0A2S1WBE9_GANTS</name>
<dbReference type="EMBL" id="MH252533">
    <property type="protein sequence ID" value="AWJ63879.1"/>
    <property type="molecule type" value="Genomic_DNA"/>
</dbReference>
<protein>
    <submittedName>
        <fullName evidence="1">DNA polymerase</fullName>
    </submittedName>
</protein>
<evidence type="ECO:0000313" key="1">
    <source>
        <dbReference type="EMBL" id="AWJ63879.1"/>
    </source>
</evidence>
<sequence>MFRVRVWNVDHMANAKIKANNGILEIITKLREAASKLDPIRYKSMHDVIANHDERIKLRKTSSRKSKALRNFLADKEGVRYYSSSACIPLPGEKVLENKNQLITILTRRAVNPKPFSTMDIETVSYKGHQIPLMISCKVTSQTKVFRVKRVGLESVFYMWLDFFDYLESKSEDKTNYILLIT</sequence>
<gene>
    <name evidence="1" type="primary">orf182</name>
</gene>
<proteinExistence type="predicted"/>
<geneLocation type="mitochondrion" evidence="1"/>